<evidence type="ECO:0008006" key="7">
    <source>
        <dbReference type="Google" id="ProtNLM"/>
    </source>
</evidence>
<dbReference type="KEGG" id="jcu:105634137"/>
<dbReference type="AlphaFoldDB" id="A0A067KT36"/>
<dbReference type="InterPro" id="IPR042086">
    <property type="entry name" value="MeTrfase_capping"/>
</dbReference>
<evidence type="ECO:0000256" key="3">
    <source>
        <dbReference type="ARBA" id="ARBA00022723"/>
    </source>
</evidence>
<accession>A0A067KT36</accession>
<dbReference type="Pfam" id="PF03492">
    <property type="entry name" value="Methyltransf_7"/>
    <property type="match status" value="1"/>
</dbReference>
<name>A0A067KT36_JATCU</name>
<dbReference type="PANTHER" id="PTHR31009">
    <property type="entry name" value="S-ADENOSYL-L-METHIONINE:CARBOXYL METHYLTRANSFERASE FAMILY PROTEIN"/>
    <property type="match status" value="1"/>
</dbReference>
<dbReference type="Proteomes" id="UP000027138">
    <property type="component" value="Unassembled WGS sequence"/>
</dbReference>
<reference evidence="5 6" key="1">
    <citation type="journal article" date="2014" name="PLoS ONE">
        <title>Global Analysis of Gene Expression Profiles in Physic Nut (Jatropha curcas L.) Seedlings Exposed to Salt Stress.</title>
        <authorList>
            <person name="Zhang L."/>
            <person name="Zhang C."/>
            <person name="Wu P."/>
            <person name="Chen Y."/>
            <person name="Li M."/>
            <person name="Jiang H."/>
            <person name="Wu G."/>
        </authorList>
    </citation>
    <scope>NUCLEOTIDE SEQUENCE [LARGE SCALE GENOMIC DNA]</scope>
    <source>
        <strain evidence="6">cv. GZQX0401</strain>
        <tissue evidence="5">Young leaves</tissue>
    </source>
</reference>
<dbReference type="Gene3D" id="1.10.1200.270">
    <property type="entry name" value="Methyltransferase, alpha-helical capping domain"/>
    <property type="match status" value="1"/>
</dbReference>
<dbReference type="GO" id="GO:0032259">
    <property type="term" value="P:methylation"/>
    <property type="evidence" value="ECO:0007669"/>
    <property type="project" value="UniProtKB-KW"/>
</dbReference>
<organism evidence="5 6">
    <name type="scientific">Jatropha curcas</name>
    <name type="common">Barbados nut</name>
    <dbReference type="NCBI Taxonomy" id="180498"/>
    <lineage>
        <taxon>Eukaryota</taxon>
        <taxon>Viridiplantae</taxon>
        <taxon>Streptophyta</taxon>
        <taxon>Embryophyta</taxon>
        <taxon>Tracheophyta</taxon>
        <taxon>Spermatophyta</taxon>
        <taxon>Magnoliopsida</taxon>
        <taxon>eudicotyledons</taxon>
        <taxon>Gunneridae</taxon>
        <taxon>Pentapetalae</taxon>
        <taxon>rosids</taxon>
        <taxon>fabids</taxon>
        <taxon>Malpighiales</taxon>
        <taxon>Euphorbiaceae</taxon>
        <taxon>Crotonoideae</taxon>
        <taxon>Jatropheae</taxon>
        <taxon>Jatropha</taxon>
    </lineage>
</organism>
<dbReference type="InterPro" id="IPR029063">
    <property type="entry name" value="SAM-dependent_MTases_sf"/>
</dbReference>
<dbReference type="GO" id="GO:0008168">
    <property type="term" value="F:methyltransferase activity"/>
    <property type="evidence" value="ECO:0007669"/>
    <property type="project" value="UniProtKB-KW"/>
</dbReference>
<protein>
    <recommendedName>
        <fullName evidence="7">S-adenosylmethionine-dependent methyltransferase</fullName>
    </recommendedName>
</protein>
<evidence type="ECO:0000313" key="6">
    <source>
        <dbReference type="Proteomes" id="UP000027138"/>
    </source>
</evidence>
<evidence type="ECO:0000313" key="5">
    <source>
        <dbReference type="EMBL" id="KDP38133.1"/>
    </source>
</evidence>
<evidence type="ECO:0000256" key="1">
    <source>
        <dbReference type="ARBA" id="ARBA00022603"/>
    </source>
</evidence>
<evidence type="ECO:0000256" key="4">
    <source>
        <dbReference type="ARBA" id="ARBA00022842"/>
    </source>
</evidence>
<keyword evidence="2" id="KW-0808">Transferase</keyword>
<sequence length="357" mass="40071">MATTVVKSHVMNGGDGEFSYSKHSSFQKESITGAKEMISEEIAHKLDLKELLSTSTCSFNIADLGCSVGPNTFMSMQNVIEAVTTKYQTQFGSNSEIPQFQVLFNDQELNDFNTLFRTLPPKRQYFAAGVPGSFYNQLFPNSSLHFINASHAVHWLSEVPKDVLDQSSAAWNKGRIFYSSAPKEVYNAYTAQFEKDMAIFLNARAKELVSGGLLVLVILSVRIGDSPPLGHLMFELLESVLVDMAKEGIIREDLVDSYNVPIYYASPEEMAELVERNGCFKIERIEQFSPGSAKKALMDEQSMVMHYRAGMEGMLSKQFGSECMDEVFVRLSKKVKQFSSVLQSREPTQMFLALKRK</sequence>
<dbReference type="GO" id="GO:0046872">
    <property type="term" value="F:metal ion binding"/>
    <property type="evidence" value="ECO:0007669"/>
    <property type="project" value="UniProtKB-KW"/>
</dbReference>
<dbReference type="Gene3D" id="3.40.50.150">
    <property type="entry name" value="Vaccinia Virus protein VP39"/>
    <property type="match status" value="1"/>
</dbReference>
<keyword evidence="6" id="KW-1185">Reference proteome</keyword>
<evidence type="ECO:0000256" key="2">
    <source>
        <dbReference type="ARBA" id="ARBA00022679"/>
    </source>
</evidence>
<keyword evidence="4" id="KW-0460">Magnesium</keyword>
<dbReference type="EMBL" id="KK914370">
    <property type="protein sequence ID" value="KDP38133.1"/>
    <property type="molecule type" value="Genomic_DNA"/>
</dbReference>
<dbReference type="OrthoDB" id="1523883at2759"/>
<proteinExistence type="predicted"/>
<dbReference type="InterPro" id="IPR005299">
    <property type="entry name" value="MeTrfase_7"/>
</dbReference>
<gene>
    <name evidence="5" type="ORF">JCGZ_04776</name>
</gene>
<keyword evidence="1" id="KW-0489">Methyltransferase</keyword>
<dbReference type="SUPFAM" id="SSF53335">
    <property type="entry name" value="S-adenosyl-L-methionine-dependent methyltransferases"/>
    <property type="match status" value="1"/>
</dbReference>
<keyword evidence="3" id="KW-0479">Metal-binding</keyword>